<comment type="caution">
    <text evidence="1">The sequence shown here is derived from an EMBL/GenBank/DDBJ whole genome shotgun (WGS) entry which is preliminary data.</text>
</comment>
<dbReference type="Proteomes" id="UP001157502">
    <property type="component" value="Chromosome 13"/>
</dbReference>
<organism evidence="1 2">
    <name type="scientific">Dallia pectoralis</name>
    <name type="common">Alaska blackfish</name>
    <dbReference type="NCBI Taxonomy" id="75939"/>
    <lineage>
        <taxon>Eukaryota</taxon>
        <taxon>Metazoa</taxon>
        <taxon>Chordata</taxon>
        <taxon>Craniata</taxon>
        <taxon>Vertebrata</taxon>
        <taxon>Euteleostomi</taxon>
        <taxon>Actinopterygii</taxon>
        <taxon>Neopterygii</taxon>
        <taxon>Teleostei</taxon>
        <taxon>Protacanthopterygii</taxon>
        <taxon>Esociformes</taxon>
        <taxon>Umbridae</taxon>
        <taxon>Dallia</taxon>
    </lineage>
</organism>
<gene>
    <name evidence="1" type="ORF">DPEC_G00161800</name>
</gene>
<dbReference type="EMBL" id="CM055740">
    <property type="protein sequence ID" value="KAJ8002713.1"/>
    <property type="molecule type" value="Genomic_DNA"/>
</dbReference>
<keyword evidence="2" id="KW-1185">Reference proteome</keyword>
<proteinExistence type="predicted"/>
<reference evidence="1" key="1">
    <citation type="submission" date="2021-05" db="EMBL/GenBank/DDBJ databases">
        <authorList>
            <person name="Pan Q."/>
            <person name="Jouanno E."/>
            <person name="Zahm M."/>
            <person name="Klopp C."/>
            <person name="Cabau C."/>
            <person name="Louis A."/>
            <person name="Berthelot C."/>
            <person name="Parey E."/>
            <person name="Roest Crollius H."/>
            <person name="Montfort J."/>
            <person name="Robinson-Rechavi M."/>
            <person name="Bouchez O."/>
            <person name="Lampietro C."/>
            <person name="Lopez Roques C."/>
            <person name="Donnadieu C."/>
            <person name="Postlethwait J."/>
            <person name="Bobe J."/>
            <person name="Dillon D."/>
            <person name="Chandos A."/>
            <person name="von Hippel F."/>
            <person name="Guiguen Y."/>
        </authorList>
    </citation>
    <scope>NUCLEOTIDE SEQUENCE</scope>
    <source>
        <strain evidence="1">YG-Jan2019</strain>
    </source>
</reference>
<accession>A0ACC2GG51</accession>
<evidence type="ECO:0000313" key="2">
    <source>
        <dbReference type="Proteomes" id="UP001157502"/>
    </source>
</evidence>
<evidence type="ECO:0000313" key="1">
    <source>
        <dbReference type="EMBL" id="KAJ8002713.1"/>
    </source>
</evidence>
<sequence>MKLLGLGDECPPEARNDFDEKFKQNVALLKVLMKRRGKCAVWDSETNGRDDMTRAMESGVNPGSVHKRPHSRSISANQSHSTALWSLLSTDTASAQGRRQSPGGNSEMDEPFTCAKCETLGQLHSISEALVESAMESTASS</sequence>
<protein>
    <submittedName>
        <fullName evidence="1">Uncharacterized protein</fullName>
    </submittedName>
</protein>
<name>A0ACC2GG51_DALPE</name>